<gene>
    <name evidence="4" type="ORF">HYC85_027722</name>
</gene>
<reference evidence="4 5" key="2">
    <citation type="submission" date="2020-07" db="EMBL/GenBank/DDBJ databases">
        <title>Genome assembly of wild tea tree DASZ reveals pedigree and selection history of tea varieties.</title>
        <authorList>
            <person name="Zhang W."/>
        </authorList>
    </citation>
    <scope>NUCLEOTIDE SEQUENCE [LARGE SCALE GENOMIC DNA]</scope>
    <source>
        <strain evidence="5">cv. G240</strain>
        <tissue evidence="4">Leaf</tissue>
    </source>
</reference>
<proteinExistence type="predicted"/>
<dbReference type="Proteomes" id="UP000593564">
    <property type="component" value="Unassembled WGS sequence"/>
</dbReference>
<dbReference type="PANTHER" id="PTHR48065">
    <property type="entry name" value="OS10G0469600 PROTEIN"/>
    <property type="match status" value="1"/>
</dbReference>
<evidence type="ECO:0000313" key="4">
    <source>
        <dbReference type="EMBL" id="KAF5931551.1"/>
    </source>
</evidence>
<keyword evidence="1" id="KW-0433">Leucine-rich repeat</keyword>
<protein>
    <recommendedName>
        <fullName evidence="3">Leucine-rich repeat-containing N-terminal plant-type domain-containing protein</fullName>
    </recommendedName>
</protein>
<dbReference type="Gene3D" id="3.80.10.10">
    <property type="entry name" value="Ribonuclease Inhibitor"/>
    <property type="match status" value="1"/>
</dbReference>
<accession>A0A7J7FU59</accession>
<dbReference type="AlphaFoldDB" id="A0A7J7FU59"/>
<name>A0A7J7FU59_CAMSI</name>
<keyword evidence="2" id="KW-0677">Repeat</keyword>
<evidence type="ECO:0000256" key="1">
    <source>
        <dbReference type="ARBA" id="ARBA00022614"/>
    </source>
</evidence>
<evidence type="ECO:0000256" key="2">
    <source>
        <dbReference type="ARBA" id="ARBA00022737"/>
    </source>
</evidence>
<keyword evidence="5" id="KW-1185">Reference proteome</keyword>
<dbReference type="InterPro" id="IPR032675">
    <property type="entry name" value="LRR_dom_sf"/>
</dbReference>
<reference evidence="5" key="1">
    <citation type="journal article" date="2020" name="Nat. Commun.">
        <title>Genome assembly of wild tea tree DASZ reveals pedigree and selection history of tea varieties.</title>
        <authorList>
            <person name="Zhang W."/>
            <person name="Zhang Y."/>
            <person name="Qiu H."/>
            <person name="Guo Y."/>
            <person name="Wan H."/>
            <person name="Zhang X."/>
            <person name="Scossa F."/>
            <person name="Alseekh S."/>
            <person name="Zhang Q."/>
            <person name="Wang P."/>
            <person name="Xu L."/>
            <person name="Schmidt M.H."/>
            <person name="Jia X."/>
            <person name="Li D."/>
            <person name="Zhu A."/>
            <person name="Guo F."/>
            <person name="Chen W."/>
            <person name="Ni D."/>
            <person name="Usadel B."/>
            <person name="Fernie A.R."/>
            <person name="Wen W."/>
        </authorList>
    </citation>
    <scope>NUCLEOTIDE SEQUENCE [LARGE SCALE GENOMIC DNA]</scope>
    <source>
        <strain evidence="5">cv. G240</strain>
    </source>
</reference>
<dbReference type="InterPro" id="IPR013210">
    <property type="entry name" value="LRR_N_plant-typ"/>
</dbReference>
<evidence type="ECO:0000259" key="3">
    <source>
        <dbReference type="Pfam" id="PF08263"/>
    </source>
</evidence>
<evidence type="ECO:0000313" key="5">
    <source>
        <dbReference type="Proteomes" id="UP000593564"/>
    </source>
</evidence>
<organism evidence="4 5">
    <name type="scientific">Camellia sinensis</name>
    <name type="common">Tea plant</name>
    <name type="synonym">Thea sinensis</name>
    <dbReference type="NCBI Taxonomy" id="4442"/>
    <lineage>
        <taxon>Eukaryota</taxon>
        <taxon>Viridiplantae</taxon>
        <taxon>Streptophyta</taxon>
        <taxon>Embryophyta</taxon>
        <taxon>Tracheophyta</taxon>
        <taxon>Spermatophyta</taxon>
        <taxon>Magnoliopsida</taxon>
        <taxon>eudicotyledons</taxon>
        <taxon>Gunneridae</taxon>
        <taxon>Pentapetalae</taxon>
        <taxon>asterids</taxon>
        <taxon>Ericales</taxon>
        <taxon>Theaceae</taxon>
        <taxon>Camellia</taxon>
    </lineage>
</organism>
<dbReference type="EMBL" id="JACBKZ010000014">
    <property type="protein sequence ID" value="KAF5931551.1"/>
    <property type="molecule type" value="Genomic_DNA"/>
</dbReference>
<sequence length="157" mass="17643">MQCSREALRKPLCLPCLVGNCSVSSSVTIAVTTANQKCTVNGHIGGCLEGERRGLLEFKDFLKSNGADADHLLPTWVEKPDHHSECCDWERVTCDRTTGHVTELFLQNVKDVSYEDFRSWFINASLFLPFEELQSLTLTYNSFGGWIDNEGMQTTTM</sequence>
<dbReference type="Pfam" id="PF08263">
    <property type="entry name" value="LRRNT_2"/>
    <property type="match status" value="1"/>
</dbReference>
<dbReference type="PANTHER" id="PTHR48065:SF75">
    <property type="entry name" value="LEUCINE-RICH REPEAT-CONTAINING N-TERMINAL PLANT-TYPE DOMAIN-CONTAINING PROTEIN"/>
    <property type="match status" value="1"/>
</dbReference>
<comment type="caution">
    <text evidence="4">The sequence shown here is derived from an EMBL/GenBank/DDBJ whole genome shotgun (WGS) entry which is preliminary data.</text>
</comment>
<feature type="domain" description="Leucine-rich repeat-containing N-terminal plant-type" evidence="3">
    <location>
        <begin position="50"/>
        <end position="95"/>
    </location>
</feature>